<dbReference type="PRINTS" id="PR00146">
    <property type="entry name" value="DHPICSNTHASE"/>
</dbReference>
<dbReference type="Proteomes" id="UP000305541">
    <property type="component" value="Unassembled WGS sequence"/>
</dbReference>
<evidence type="ECO:0000256" key="3">
    <source>
        <dbReference type="PIRSR" id="PIRSR001365-1"/>
    </source>
</evidence>
<organism evidence="5 6">
    <name type="scientific">Pediococcus stilesii</name>
    <dbReference type="NCBI Taxonomy" id="331679"/>
    <lineage>
        <taxon>Bacteria</taxon>
        <taxon>Bacillati</taxon>
        <taxon>Bacillota</taxon>
        <taxon>Bacilli</taxon>
        <taxon>Lactobacillales</taxon>
        <taxon>Lactobacillaceae</taxon>
        <taxon>Pediococcus</taxon>
    </lineage>
</organism>
<feature type="active site" description="Schiff-base intermediate with substrate" evidence="3">
    <location>
        <position position="168"/>
    </location>
</feature>
<dbReference type="SUPFAM" id="SSF51569">
    <property type="entry name" value="Aldolase"/>
    <property type="match status" value="1"/>
</dbReference>
<dbReference type="InterPro" id="IPR002220">
    <property type="entry name" value="DapA-like"/>
</dbReference>
<accession>A0A5R9BY02</accession>
<protein>
    <submittedName>
        <fullName evidence="5">N-acetylneuraminate lyase</fullName>
    </submittedName>
</protein>
<dbReference type="GO" id="GO:0019262">
    <property type="term" value="P:N-acetylneuraminate catabolic process"/>
    <property type="evidence" value="ECO:0007669"/>
    <property type="project" value="TreeGrafter"/>
</dbReference>
<proteinExistence type="inferred from homology"/>
<name>A0A5R9BY02_9LACO</name>
<dbReference type="PIRSF" id="PIRSF001365">
    <property type="entry name" value="DHDPS"/>
    <property type="match status" value="1"/>
</dbReference>
<comment type="caution">
    <text evidence="5">The sequence shown here is derived from an EMBL/GenBank/DDBJ whole genome shotgun (WGS) entry which is preliminary data.</text>
</comment>
<feature type="binding site" evidence="4">
    <location>
        <position position="210"/>
    </location>
    <ligand>
        <name>pyruvate</name>
        <dbReference type="ChEBI" id="CHEBI:15361"/>
    </ligand>
</feature>
<dbReference type="Pfam" id="PF00701">
    <property type="entry name" value="DHDPS"/>
    <property type="match status" value="1"/>
</dbReference>
<sequence>MTRDLEKYKGILPAFYACYDDEGNISPERVQTLAKYYLNKGVKGLYVGGSSGECIYQTVAERKLVLENVMEAVGGKLTIIAHVAAPSTRDSVELAKHAASLGVDALAAIPPIYFALPEHAIEAYWSAMIDAGNNTDFIIYNIPQTTGYALSEDLFKRMMAKDQVIGVKNSSMPVMDINMWKLRAGKDNIVFNGPDEQFVGGRVMGADAGIGGTYGVYPELLMEADRCVREGNLDKALKIQLRINDLISELTSFKGNLYDVMKLILKQRGVNVGRARLPLPHVEEDEMDRVEEVRKHIDESIEEFVG</sequence>
<evidence type="ECO:0000313" key="5">
    <source>
        <dbReference type="EMBL" id="TLQ05163.1"/>
    </source>
</evidence>
<dbReference type="PANTHER" id="PTHR42849">
    <property type="entry name" value="N-ACETYLNEURAMINATE LYASE"/>
    <property type="match status" value="1"/>
</dbReference>
<dbReference type="EMBL" id="VBTH01000003">
    <property type="protein sequence ID" value="TLQ05163.1"/>
    <property type="molecule type" value="Genomic_DNA"/>
</dbReference>
<dbReference type="RefSeq" id="WP_138473912.1">
    <property type="nucleotide sequence ID" value="NZ_VBTH01000003.1"/>
</dbReference>
<evidence type="ECO:0000313" key="6">
    <source>
        <dbReference type="Proteomes" id="UP000305541"/>
    </source>
</evidence>
<keyword evidence="1 2" id="KW-0456">Lyase</keyword>
<dbReference type="AlphaFoldDB" id="A0A5R9BY02"/>
<evidence type="ECO:0000256" key="1">
    <source>
        <dbReference type="ARBA" id="ARBA00023239"/>
    </source>
</evidence>
<dbReference type="InterPro" id="IPR013785">
    <property type="entry name" value="Aldolase_TIM"/>
</dbReference>
<reference evidence="5 6" key="1">
    <citation type="submission" date="2019-05" db="EMBL/GenBank/DDBJ databases">
        <title>The metagenome of a microbial culture collection derived from dairy environment covers the genomic content of the human microbiome.</title>
        <authorList>
            <person name="Roder T."/>
            <person name="Wuthrich D."/>
            <person name="Sattari Z."/>
            <person name="Von Ah U."/>
            <person name="Bar C."/>
            <person name="Ronchi F."/>
            <person name="Macpherson A.J."/>
            <person name="Ganal-Vonarburg S.C."/>
            <person name="Bruggmann R."/>
            <person name="Vergeres G."/>
        </authorList>
    </citation>
    <scope>NUCLEOTIDE SEQUENCE [LARGE SCALE GENOMIC DNA]</scope>
    <source>
        <strain evidence="5 6">FAM 18815</strain>
    </source>
</reference>
<dbReference type="OrthoDB" id="9782828at2"/>
<dbReference type="GO" id="GO:0008747">
    <property type="term" value="F:N-acetylneuraminate lyase activity"/>
    <property type="evidence" value="ECO:0007669"/>
    <property type="project" value="TreeGrafter"/>
</dbReference>
<evidence type="ECO:0000256" key="2">
    <source>
        <dbReference type="PIRNR" id="PIRNR001365"/>
    </source>
</evidence>
<dbReference type="SMART" id="SM01130">
    <property type="entry name" value="DHDPS"/>
    <property type="match status" value="1"/>
</dbReference>
<comment type="similarity">
    <text evidence="2">Belongs to the DapA family.</text>
</comment>
<feature type="active site" description="Proton donor/acceptor" evidence="3">
    <location>
        <position position="140"/>
    </location>
</feature>
<dbReference type="Gene3D" id="3.20.20.70">
    <property type="entry name" value="Aldolase class I"/>
    <property type="match status" value="1"/>
</dbReference>
<dbReference type="GO" id="GO:0005829">
    <property type="term" value="C:cytosol"/>
    <property type="evidence" value="ECO:0007669"/>
    <property type="project" value="TreeGrafter"/>
</dbReference>
<evidence type="ECO:0000256" key="4">
    <source>
        <dbReference type="PIRSR" id="PIRSR001365-2"/>
    </source>
</evidence>
<dbReference type="PANTHER" id="PTHR42849:SF1">
    <property type="entry name" value="N-ACETYLNEURAMINATE LYASE"/>
    <property type="match status" value="1"/>
</dbReference>
<gene>
    <name evidence="5" type="ORF">FEZ51_02690</name>
</gene>